<dbReference type="OrthoDB" id="694753at2759"/>
<dbReference type="AlphaFoldDB" id="A0A1E5WBF1"/>
<evidence type="ECO:0000313" key="3">
    <source>
        <dbReference type="Proteomes" id="UP000095767"/>
    </source>
</evidence>
<dbReference type="SUPFAM" id="SSF56371">
    <property type="entry name" value="Ribosome inactivating proteins (RIP)"/>
    <property type="match status" value="1"/>
</dbReference>
<dbReference type="Proteomes" id="UP000095767">
    <property type="component" value="Unassembled WGS sequence"/>
</dbReference>
<proteinExistence type="predicted"/>
<organism evidence="2 3">
    <name type="scientific">Dichanthelium oligosanthes</name>
    <dbReference type="NCBI Taxonomy" id="888268"/>
    <lineage>
        <taxon>Eukaryota</taxon>
        <taxon>Viridiplantae</taxon>
        <taxon>Streptophyta</taxon>
        <taxon>Embryophyta</taxon>
        <taxon>Tracheophyta</taxon>
        <taxon>Spermatophyta</taxon>
        <taxon>Magnoliopsida</taxon>
        <taxon>Liliopsida</taxon>
        <taxon>Poales</taxon>
        <taxon>Poaceae</taxon>
        <taxon>PACMAD clade</taxon>
        <taxon>Panicoideae</taxon>
        <taxon>Panicodae</taxon>
        <taxon>Paniceae</taxon>
        <taxon>Dichantheliinae</taxon>
        <taxon>Dichanthelium</taxon>
    </lineage>
</organism>
<dbReference type="PANTHER" id="PTHR33453:SF37">
    <property type="entry name" value="RRNA N-GLYCOSYLASE"/>
    <property type="match status" value="1"/>
</dbReference>
<dbReference type="STRING" id="888268.A0A1E5WBF1"/>
<feature type="region of interest" description="Disordered" evidence="1">
    <location>
        <begin position="151"/>
        <end position="181"/>
    </location>
</feature>
<accession>A0A1E5WBF1</accession>
<feature type="non-terminal residue" evidence="2">
    <location>
        <position position="1"/>
    </location>
</feature>
<dbReference type="GO" id="GO:0030598">
    <property type="term" value="F:rRNA N-glycosylase activity"/>
    <property type="evidence" value="ECO:0007669"/>
    <property type="project" value="InterPro"/>
</dbReference>
<reference evidence="2 3" key="1">
    <citation type="submission" date="2016-09" db="EMBL/GenBank/DDBJ databases">
        <title>The draft genome of Dichanthelium oligosanthes: A C3 panicoid grass species.</title>
        <authorList>
            <person name="Studer A.J."/>
            <person name="Schnable J.C."/>
            <person name="Brutnell T.P."/>
        </authorList>
    </citation>
    <scope>NUCLEOTIDE SEQUENCE [LARGE SCALE GENOMIC DNA]</scope>
    <source>
        <strain evidence="3">cv. Kellogg 1175</strain>
        <tissue evidence="2">Leaf</tissue>
    </source>
</reference>
<name>A0A1E5WBF1_9POAL</name>
<gene>
    <name evidence="2" type="ORF">BAE44_0004391</name>
</gene>
<dbReference type="EMBL" id="LWDX02014854">
    <property type="protein sequence ID" value="OEL34590.1"/>
    <property type="molecule type" value="Genomic_DNA"/>
</dbReference>
<protein>
    <submittedName>
        <fullName evidence="2">Uncharacterized protein</fullName>
    </submittedName>
</protein>
<comment type="caution">
    <text evidence="2">The sequence shown here is derived from an EMBL/GenBank/DDBJ whole genome shotgun (WGS) entry which is preliminary data.</text>
</comment>
<evidence type="ECO:0000313" key="2">
    <source>
        <dbReference type="EMBL" id="OEL34590.1"/>
    </source>
</evidence>
<dbReference type="InterPro" id="IPR036041">
    <property type="entry name" value="Ribosome-inact_prot_sf"/>
</dbReference>
<dbReference type="InterPro" id="IPR001574">
    <property type="entry name" value="Ribosome_inactivat_prot"/>
</dbReference>
<evidence type="ECO:0000256" key="1">
    <source>
        <dbReference type="SAM" id="MobiDB-lite"/>
    </source>
</evidence>
<sequence length="181" mass="19991">LNTAKLGKDFATKAVRVLSRYPDVEDVAEIYPRLALLGLMIMVCESAKLQPLHDAIADDWEPGTKFTKKLIGYIRNWGNMSQTLLHWKNTGRQSWIEVDNEHKSWMKHVKINNAKDAKQVIRLVFNYRSRTQNAGRSVSAGSCVGAIAPSSGCSSSIQTKGPTGDNQQLGQSSDAAENNES</sequence>
<keyword evidence="3" id="KW-1185">Reference proteome</keyword>
<dbReference type="Pfam" id="PF00161">
    <property type="entry name" value="RIP"/>
    <property type="match status" value="1"/>
</dbReference>
<dbReference type="GO" id="GO:0017148">
    <property type="term" value="P:negative regulation of translation"/>
    <property type="evidence" value="ECO:0007669"/>
    <property type="project" value="InterPro"/>
</dbReference>
<dbReference type="PANTHER" id="PTHR33453">
    <property type="match status" value="1"/>
</dbReference>